<feature type="compositionally biased region" description="Low complexity" evidence="1">
    <location>
        <begin position="426"/>
        <end position="442"/>
    </location>
</feature>
<feature type="region of interest" description="Disordered" evidence="1">
    <location>
        <begin position="400"/>
        <end position="446"/>
    </location>
</feature>
<evidence type="ECO:0000313" key="3">
    <source>
        <dbReference type="Proteomes" id="UP001189429"/>
    </source>
</evidence>
<name>A0ABN9TKV3_9DINO</name>
<organism evidence="2 3">
    <name type="scientific">Prorocentrum cordatum</name>
    <dbReference type="NCBI Taxonomy" id="2364126"/>
    <lineage>
        <taxon>Eukaryota</taxon>
        <taxon>Sar</taxon>
        <taxon>Alveolata</taxon>
        <taxon>Dinophyceae</taxon>
        <taxon>Prorocentrales</taxon>
        <taxon>Prorocentraceae</taxon>
        <taxon>Prorocentrum</taxon>
    </lineage>
</organism>
<comment type="caution">
    <text evidence="2">The sequence shown here is derived from an EMBL/GenBank/DDBJ whole genome shotgun (WGS) entry which is preliminary data.</text>
</comment>
<accession>A0ABN9TKV3</accession>
<reference evidence="2" key="1">
    <citation type="submission" date="2023-10" db="EMBL/GenBank/DDBJ databases">
        <authorList>
            <person name="Chen Y."/>
            <person name="Shah S."/>
            <person name="Dougan E. K."/>
            <person name="Thang M."/>
            <person name="Chan C."/>
        </authorList>
    </citation>
    <scope>NUCLEOTIDE SEQUENCE [LARGE SCALE GENOMIC DNA]</scope>
</reference>
<protein>
    <submittedName>
        <fullName evidence="2">Uncharacterized protein</fullName>
    </submittedName>
</protein>
<sequence length="1001" mass="108599">MGARRGQASDDEWAKHYLRQLRWPMEQWTREMFVMLYEESFKNVSKEAFDKLLGFANSWMPTLINEDLFNRYRARERAHQASVFGRVSRWHKATTTELIKEYDRKGILITPTSKSMKLVNVTPDFCRADISEFSLDPQLLDVFTDAAKEFPHLSGQGMLKHGMAWQSARKLQGDIAEMKFSWLSLCIEPGMYVMGGIVICTMPFGLMVSRATLVPVRGTTDIHIVEPQSAKHNPSDMIFTMPINSIDGLKRTKVCKVMALSPLGAAKYSAMIPSNGLAARLIIDNNKTENAVKMAALRGLKELDSFWLPRLMSMLKMKFTSASRPTNVKGMVTAIIREITPGASDEVIDNALHCRGQVHETKGATSVLSDPENLEKIETGLDTDDMLVVKKAAEQVRARVNYSKQQAKENSKDRVGKGGAGPGPPEASASNGGAAAAASSSASGGGAVPMELEAAAPAASTAPRAWTVHDDPAPDADVELAWARRFAPPFATLQKDAKRFQRWVGAYPKQLPPFSVSKSWGPKTTYTVKTALMFVLQTLWLRHEEETGEKCPCALWGDNVGGLAGYGAFLEGKEGQLVSLARVDRILVDMFSAELLGTVVAALLRRVTGHRKAAEALDACLQERRKPGAECGRKHRARGEHSLKDEISYHGAEGQMAYLGRELMTELPMPQLLAHNEARELARLKERRELLPAWITWHEFAGALAGGADPLLVNHEVSGTINTRIEEVEESIEDIAIRITKLENQSAEQADLPTTPRSDDTAIWDHIKSFEEQAVIDMASLRILGLEPSIVQPVPIPAQAALAHQLAFLPRPAPGTAPRTLAAALAAAVDLPAHAESAASPSLSSYAQLTAAAAAPEAEQAADAADGLPAWAQVLVGTVVIVGVIGVAPTFMGMGLFGAPKDGGGAGEGTRLPVKAGGAARDPIGEVDKALSPFASDGWKGVTFGEFSTLTAADVEVGEPVMVRDLGEWQKGTVYAIKNDKVYVKTFGPVPMVWSQIKRAR</sequence>
<evidence type="ECO:0000313" key="2">
    <source>
        <dbReference type="EMBL" id="CAK0846476.1"/>
    </source>
</evidence>
<evidence type="ECO:0000256" key="1">
    <source>
        <dbReference type="SAM" id="MobiDB-lite"/>
    </source>
</evidence>
<proteinExistence type="predicted"/>
<dbReference type="EMBL" id="CAUYUJ010014826">
    <property type="protein sequence ID" value="CAK0846476.1"/>
    <property type="molecule type" value="Genomic_DNA"/>
</dbReference>
<keyword evidence="3" id="KW-1185">Reference proteome</keyword>
<feature type="compositionally biased region" description="Basic and acidic residues" evidence="1">
    <location>
        <begin position="406"/>
        <end position="416"/>
    </location>
</feature>
<dbReference type="Proteomes" id="UP001189429">
    <property type="component" value="Unassembled WGS sequence"/>
</dbReference>
<gene>
    <name evidence="2" type="ORF">PCOR1329_LOCUS39955</name>
</gene>